<proteinExistence type="predicted"/>
<feature type="region of interest" description="Disordered" evidence="1">
    <location>
        <begin position="1"/>
        <end position="29"/>
    </location>
</feature>
<protein>
    <submittedName>
        <fullName evidence="2">Uncharacterized protein</fullName>
    </submittedName>
</protein>
<evidence type="ECO:0000256" key="1">
    <source>
        <dbReference type="SAM" id="MobiDB-lite"/>
    </source>
</evidence>
<feature type="non-terminal residue" evidence="2">
    <location>
        <position position="235"/>
    </location>
</feature>
<dbReference type="EMBL" id="MU856865">
    <property type="protein sequence ID" value="KAK4156573.1"/>
    <property type="molecule type" value="Genomic_DNA"/>
</dbReference>
<organism evidence="2 3">
    <name type="scientific">Chaetomidium leptoderma</name>
    <dbReference type="NCBI Taxonomy" id="669021"/>
    <lineage>
        <taxon>Eukaryota</taxon>
        <taxon>Fungi</taxon>
        <taxon>Dikarya</taxon>
        <taxon>Ascomycota</taxon>
        <taxon>Pezizomycotina</taxon>
        <taxon>Sordariomycetes</taxon>
        <taxon>Sordariomycetidae</taxon>
        <taxon>Sordariales</taxon>
        <taxon>Chaetomiaceae</taxon>
        <taxon>Chaetomidium</taxon>
    </lineage>
</organism>
<evidence type="ECO:0000313" key="2">
    <source>
        <dbReference type="EMBL" id="KAK4156573.1"/>
    </source>
</evidence>
<reference evidence="2" key="2">
    <citation type="submission" date="2023-05" db="EMBL/GenBank/DDBJ databases">
        <authorList>
            <consortium name="Lawrence Berkeley National Laboratory"/>
            <person name="Steindorff A."/>
            <person name="Hensen N."/>
            <person name="Bonometti L."/>
            <person name="Westerberg I."/>
            <person name="Brannstrom I.O."/>
            <person name="Guillou S."/>
            <person name="Cros-Aarteil S."/>
            <person name="Calhoun S."/>
            <person name="Haridas S."/>
            <person name="Kuo A."/>
            <person name="Mondo S."/>
            <person name="Pangilinan J."/>
            <person name="Riley R."/>
            <person name="Labutti K."/>
            <person name="Andreopoulos B."/>
            <person name="Lipzen A."/>
            <person name="Chen C."/>
            <person name="Yanf M."/>
            <person name="Daum C."/>
            <person name="Ng V."/>
            <person name="Clum A."/>
            <person name="Ohm R."/>
            <person name="Martin F."/>
            <person name="Silar P."/>
            <person name="Natvig D."/>
            <person name="Lalanne C."/>
            <person name="Gautier V."/>
            <person name="Ament-Velasquez S.L."/>
            <person name="Kruys A."/>
            <person name="Hutchinson M.I."/>
            <person name="Powell A.J."/>
            <person name="Barry K."/>
            <person name="Miller A.N."/>
            <person name="Grigoriev I.V."/>
            <person name="Debuchy R."/>
            <person name="Gladieux P."/>
            <person name="Thoren M.H."/>
            <person name="Johannesson H."/>
        </authorList>
    </citation>
    <scope>NUCLEOTIDE SEQUENCE</scope>
    <source>
        <strain evidence="2">CBS 538.74</strain>
    </source>
</reference>
<name>A0AAN6VRQ0_9PEZI</name>
<dbReference type="Proteomes" id="UP001302745">
    <property type="component" value="Unassembled WGS sequence"/>
</dbReference>
<dbReference type="AlphaFoldDB" id="A0AAN6VRQ0"/>
<comment type="caution">
    <text evidence="2">The sequence shown here is derived from an EMBL/GenBank/DDBJ whole genome shotgun (WGS) entry which is preliminary data.</text>
</comment>
<keyword evidence="3" id="KW-1185">Reference proteome</keyword>
<gene>
    <name evidence="2" type="ORF">C8A00DRAFT_12483</name>
</gene>
<sequence length="235" mass="25382">MAKARASQSKVTRTTTGAVTPSSTRNNLGPLTTTFEPSPDCDACFVAESAEEWHCAAYFTDCHGPRSCVPGSIPWSIWAFYSPGLVCPAGWTTATVVNINITDSIRAIEVIRRMSHDETAAFCCPTGFTFTYAFFDASIEGDGPRCYSTMIEGDFVYQLCSTDGNDELRTVSIGTGVITSTFRSTSIATYTFSNDEEEQSPWGLTTWTASIILTVVETPDALRGAITTAPVVQLV</sequence>
<accession>A0AAN6VRQ0</accession>
<reference evidence="2" key="1">
    <citation type="journal article" date="2023" name="Mol. Phylogenet. Evol.">
        <title>Genome-scale phylogeny and comparative genomics of the fungal order Sordariales.</title>
        <authorList>
            <person name="Hensen N."/>
            <person name="Bonometti L."/>
            <person name="Westerberg I."/>
            <person name="Brannstrom I.O."/>
            <person name="Guillou S."/>
            <person name="Cros-Aarteil S."/>
            <person name="Calhoun S."/>
            <person name="Haridas S."/>
            <person name="Kuo A."/>
            <person name="Mondo S."/>
            <person name="Pangilinan J."/>
            <person name="Riley R."/>
            <person name="LaButti K."/>
            <person name="Andreopoulos B."/>
            <person name="Lipzen A."/>
            <person name="Chen C."/>
            <person name="Yan M."/>
            <person name="Daum C."/>
            <person name="Ng V."/>
            <person name="Clum A."/>
            <person name="Steindorff A."/>
            <person name="Ohm R.A."/>
            <person name="Martin F."/>
            <person name="Silar P."/>
            <person name="Natvig D.O."/>
            <person name="Lalanne C."/>
            <person name="Gautier V."/>
            <person name="Ament-Velasquez S.L."/>
            <person name="Kruys A."/>
            <person name="Hutchinson M.I."/>
            <person name="Powell A.J."/>
            <person name="Barry K."/>
            <person name="Miller A.N."/>
            <person name="Grigoriev I.V."/>
            <person name="Debuchy R."/>
            <person name="Gladieux P."/>
            <person name="Hiltunen Thoren M."/>
            <person name="Johannesson H."/>
        </authorList>
    </citation>
    <scope>NUCLEOTIDE SEQUENCE</scope>
    <source>
        <strain evidence="2">CBS 538.74</strain>
    </source>
</reference>
<evidence type="ECO:0000313" key="3">
    <source>
        <dbReference type="Proteomes" id="UP001302745"/>
    </source>
</evidence>